<gene>
    <name evidence="2" type="ORF">H4W80_004922</name>
</gene>
<dbReference type="Proteomes" id="UP000633509">
    <property type="component" value="Unassembled WGS sequence"/>
</dbReference>
<dbReference type="InterPro" id="IPR016181">
    <property type="entry name" value="Acyl_CoA_acyltransferase"/>
</dbReference>
<feature type="domain" description="N-acetyltransferase" evidence="1">
    <location>
        <begin position="10"/>
        <end position="80"/>
    </location>
</feature>
<evidence type="ECO:0000259" key="1">
    <source>
        <dbReference type="Pfam" id="PF13302"/>
    </source>
</evidence>
<dbReference type="RefSeq" id="WP_192787195.1">
    <property type="nucleotide sequence ID" value="NZ_JADBEK010000001.1"/>
</dbReference>
<reference evidence="2 3" key="1">
    <citation type="submission" date="2020-10" db="EMBL/GenBank/DDBJ databases">
        <title>Sequencing the genomes of 1000 actinobacteria strains.</title>
        <authorList>
            <person name="Klenk H.-P."/>
        </authorList>
    </citation>
    <scope>NUCLEOTIDE SEQUENCE [LARGE SCALE GENOMIC DNA]</scope>
    <source>
        <strain evidence="2 3">DSM 43173</strain>
    </source>
</reference>
<comment type="caution">
    <text evidence="2">The sequence shown here is derived from an EMBL/GenBank/DDBJ whole genome shotgun (WGS) entry which is preliminary data.</text>
</comment>
<proteinExistence type="predicted"/>
<name>A0ABR9M189_9ACTN</name>
<dbReference type="EMBL" id="JADBEK010000001">
    <property type="protein sequence ID" value="MBE1586664.1"/>
    <property type="molecule type" value="Genomic_DNA"/>
</dbReference>
<dbReference type="SUPFAM" id="SSF55729">
    <property type="entry name" value="Acyl-CoA N-acyltransferases (Nat)"/>
    <property type="match status" value="1"/>
</dbReference>
<dbReference type="Pfam" id="PF13302">
    <property type="entry name" value="Acetyltransf_3"/>
    <property type="match status" value="1"/>
</dbReference>
<evidence type="ECO:0000313" key="3">
    <source>
        <dbReference type="Proteomes" id="UP000633509"/>
    </source>
</evidence>
<keyword evidence="3" id="KW-1185">Reference proteome</keyword>
<accession>A0ABR9M189</accession>
<organism evidence="2 3">
    <name type="scientific">Nonomuraea angiospora</name>
    <dbReference type="NCBI Taxonomy" id="46172"/>
    <lineage>
        <taxon>Bacteria</taxon>
        <taxon>Bacillati</taxon>
        <taxon>Actinomycetota</taxon>
        <taxon>Actinomycetes</taxon>
        <taxon>Streptosporangiales</taxon>
        <taxon>Streptosporangiaceae</taxon>
        <taxon>Nonomuraea</taxon>
    </lineage>
</organism>
<evidence type="ECO:0000313" key="2">
    <source>
        <dbReference type="EMBL" id="MBE1586664.1"/>
    </source>
</evidence>
<sequence>MTPVTTSSQRLTLREFTPADVDALLAIYGDPKVAEHMSFEPRTRDQVEKTIAGVIAAADADLRMGYNLAAVLPAGVGQCGDLCADSGEVRDQFLHGEAVGQRPAGDGVLEEVSSW</sequence>
<protein>
    <recommendedName>
        <fullName evidence="1">N-acetyltransferase domain-containing protein</fullName>
    </recommendedName>
</protein>
<dbReference type="InterPro" id="IPR000182">
    <property type="entry name" value="GNAT_dom"/>
</dbReference>
<dbReference type="Gene3D" id="3.40.630.30">
    <property type="match status" value="1"/>
</dbReference>